<dbReference type="SUPFAM" id="SSF54928">
    <property type="entry name" value="RNA-binding domain, RBD"/>
    <property type="match status" value="1"/>
</dbReference>
<keyword evidence="6" id="KW-1185">Reference proteome</keyword>
<reference evidence="5" key="1">
    <citation type="journal article" date="2020" name="Fungal Divers.">
        <title>Resolving the Mortierellaceae phylogeny through synthesis of multi-gene phylogenetics and phylogenomics.</title>
        <authorList>
            <person name="Vandepol N."/>
            <person name="Liber J."/>
            <person name="Desiro A."/>
            <person name="Na H."/>
            <person name="Kennedy M."/>
            <person name="Barry K."/>
            <person name="Grigoriev I.V."/>
            <person name="Miller A.N."/>
            <person name="O'Donnell K."/>
            <person name="Stajich J.E."/>
            <person name="Bonito G."/>
        </authorList>
    </citation>
    <scope>NUCLEOTIDE SEQUENCE</scope>
    <source>
        <strain evidence="5">NRRL 2769</strain>
    </source>
</reference>
<keyword evidence="1 2" id="KW-0694">RNA-binding</keyword>
<feature type="compositionally biased region" description="Polar residues" evidence="3">
    <location>
        <begin position="133"/>
        <end position="144"/>
    </location>
</feature>
<evidence type="ECO:0000313" key="6">
    <source>
        <dbReference type="Proteomes" id="UP000703661"/>
    </source>
</evidence>
<evidence type="ECO:0000256" key="1">
    <source>
        <dbReference type="ARBA" id="ARBA00022884"/>
    </source>
</evidence>
<dbReference type="PANTHER" id="PTHR48024">
    <property type="entry name" value="GEO13361P1-RELATED"/>
    <property type="match status" value="1"/>
</dbReference>
<dbReference type="PANTHER" id="PTHR48024:SF56">
    <property type="entry name" value="HETEROGENEOUS NUCLEAR RIBONUCLEOPROTEIN A0"/>
    <property type="match status" value="1"/>
</dbReference>
<evidence type="ECO:0000259" key="4">
    <source>
        <dbReference type="PROSITE" id="PS50102"/>
    </source>
</evidence>
<dbReference type="InterPro" id="IPR000504">
    <property type="entry name" value="RRM_dom"/>
</dbReference>
<feature type="region of interest" description="Disordered" evidence="3">
    <location>
        <begin position="45"/>
        <end position="347"/>
    </location>
</feature>
<dbReference type="Pfam" id="PF00076">
    <property type="entry name" value="RRM_1"/>
    <property type="match status" value="1"/>
</dbReference>
<feature type="compositionally biased region" description="Polar residues" evidence="3">
    <location>
        <begin position="84"/>
        <end position="105"/>
    </location>
</feature>
<feature type="compositionally biased region" description="Polar residues" evidence="3">
    <location>
        <begin position="117"/>
        <end position="126"/>
    </location>
</feature>
<proteinExistence type="predicted"/>
<dbReference type="GO" id="GO:0003723">
    <property type="term" value="F:RNA binding"/>
    <property type="evidence" value="ECO:0007669"/>
    <property type="project" value="UniProtKB-UniRule"/>
</dbReference>
<protein>
    <recommendedName>
        <fullName evidence="4">RRM domain-containing protein</fullName>
    </recommendedName>
</protein>
<dbReference type="InterPro" id="IPR012677">
    <property type="entry name" value="Nucleotide-bd_a/b_plait_sf"/>
</dbReference>
<dbReference type="InterPro" id="IPR050886">
    <property type="entry name" value="RNA-binding_reg"/>
</dbReference>
<feature type="compositionally biased region" description="Polar residues" evidence="3">
    <location>
        <begin position="480"/>
        <end position="495"/>
    </location>
</feature>
<dbReference type="AlphaFoldDB" id="A0A9P6MXR4"/>
<feature type="compositionally biased region" description="Basic residues" evidence="3">
    <location>
        <begin position="282"/>
        <end position="301"/>
    </location>
</feature>
<evidence type="ECO:0000313" key="5">
    <source>
        <dbReference type="EMBL" id="KAG0017072.1"/>
    </source>
</evidence>
<dbReference type="Proteomes" id="UP000703661">
    <property type="component" value="Unassembled WGS sequence"/>
</dbReference>
<organism evidence="5 6">
    <name type="scientific">Entomortierella chlamydospora</name>
    <dbReference type="NCBI Taxonomy" id="101097"/>
    <lineage>
        <taxon>Eukaryota</taxon>
        <taxon>Fungi</taxon>
        <taxon>Fungi incertae sedis</taxon>
        <taxon>Mucoromycota</taxon>
        <taxon>Mortierellomycotina</taxon>
        <taxon>Mortierellomycetes</taxon>
        <taxon>Mortierellales</taxon>
        <taxon>Mortierellaceae</taxon>
        <taxon>Entomortierella</taxon>
    </lineage>
</organism>
<feature type="compositionally biased region" description="Pro residues" evidence="3">
    <location>
        <begin position="517"/>
        <end position="531"/>
    </location>
</feature>
<evidence type="ECO:0000256" key="3">
    <source>
        <dbReference type="SAM" id="MobiDB-lite"/>
    </source>
</evidence>
<feature type="compositionally biased region" description="Low complexity" evidence="3">
    <location>
        <begin position="496"/>
        <end position="508"/>
    </location>
</feature>
<gene>
    <name evidence="5" type="ORF">BGZ80_008642</name>
</gene>
<feature type="compositionally biased region" description="Basic residues" evidence="3">
    <location>
        <begin position="318"/>
        <end position="328"/>
    </location>
</feature>
<dbReference type="Gene3D" id="3.30.70.330">
    <property type="match status" value="1"/>
</dbReference>
<sequence length="540" mass="59679">MSAMEEKLQEKFALVQQMKREKELKEAKAKENQPFDIFALAGVNIPTASGAGGRHDSQNSAGRRPRVERSGSINNGTPVGATRRPSQSSMTSPVRGSEDNTSTLPGTEKKLKRSSMAVRNTAQGNGQDEPKSNSHLTDYTTTPVSRGRQLSIGSITSSVSTPSHTLVESPITATPPTPIASPRTESSTKQENLDNPQTQPVQRARDMTHNVHSRAGSVDENEEMVLDVYGRSIPRSRRQSSDDGSDYGNDSAHARRRRRADYEDDYRQSYHRPTRYEPRYQSRSRSRSRSPKRRNSGRSRSRSASPYYSRGDGDYYRRRDHNSHYGRGHRSDYESYQPEELQTSGQDTDPYLAASRYLDTAFYPTKIYVGNLPESVSLTSLRTAFGPFGDIGDMNLVEGKDFGFITYKEPEAARKALEKMNGATLDGTVIRVNRAKIPERNRHGFAGVAWMDEDGELARMEEEQHQQAAAIAKTLLAPGTASSTNAAGQTTQNHRSPSSSASGSTAAPEKPSRPIHQLPPRPRSPKLPPKPTTSFPPVGI</sequence>
<feature type="region of interest" description="Disordered" evidence="3">
    <location>
        <begin position="480"/>
        <end position="540"/>
    </location>
</feature>
<evidence type="ECO:0000256" key="2">
    <source>
        <dbReference type="PROSITE-ProRule" id="PRU00176"/>
    </source>
</evidence>
<dbReference type="SMART" id="SM00360">
    <property type="entry name" value="RRM"/>
    <property type="match status" value="1"/>
</dbReference>
<comment type="caution">
    <text evidence="5">The sequence shown here is derived from an EMBL/GenBank/DDBJ whole genome shotgun (WGS) entry which is preliminary data.</text>
</comment>
<dbReference type="EMBL" id="JAAAID010000475">
    <property type="protein sequence ID" value="KAG0017072.1"/>
    <property type="molecule type" value="Genomic_DNA"/>
</dbReference>
<dbReference type="GO" id="GO:0005634">
    <property type="term" value="C:nucleus"/>
    <property type="evidence" value="ECO:0007669"/>
    <property type="project" value="TreeGrafter"/>
</dbReference>
<feature type="compositionally biased region" description="Polar residues" evidence="3">
    <location>
        <begin position="151"/>
        <end position="166"/>
    </location>
</feature>
<dbReference type="InterPro" id="IPR035979">
    <property type="entry name" value="RBD_domain_sf"/>
</dbReference>
<dbReference type="PROSITE" id="PS50102">
    <property type="entry name" value="RRM"/>
    <property type="match status" value="1"/>
</dbReference>
<feature type="domain" description="RRM" evidence="4">
    <location>
        <begin position="365"/>
        <end position="437"/>
    </location>
</feature>
<name>A0A9P6MXR4_9FUNG</name>
<accession>A0A9P6MXR4</accession>